<feature type="transmembrane region" description="Helical" evidence="9">
    <location>
        <begin position="306"/>
        <end position="332"/>
    </location>
</feature>
<keyword evidence="4" id="KW-0762">Sugar transport</keyword>
<dbReference type="InterPro" id="IPR004703">
    <property type="entry name" value="PTS_sugar-sp_permease"/>
</dbReference>
<evidence type="ECO:0000313" key="10">
    <source>
        <dbReference type="EMBL" id="CDL92516.1"/>
    </source>
</evidence>
<proteinExistence type="predicted"/>
<dbReference type="InterPro" id="IPR013853">
    <property type="entry name" value="EIIC-GAT"/>
</dbReference>
<comment type="caution">
    <text evidence="10">The sequence shown here is derived from an EMBL/GenBank/DDBJ whole genome shotgun (WGS) entry which is preliminary data.</text>
</comment>
<evidence type="ECO:0000256" key="4">
    <source>
        <dbReference type="ARBA" id="ARBA00022597"/>
    </source>
</evidence>
<feature type="transmembrane region" description="Helical" evidence="9">
    <location>
        <begin position="181"/>
        <end position="200"/>
    </location>
</feature>
<dbReference type="EMBL" id="CBXI010000043">
    <property type="protein sequence ID" value="CDL92516.1"/>
    <property type="molecule type" value="Genomic_DNA"/>
</dbReference>
<dbReference type="Pfam" id="PF03611">
    <property type="entry name" value="EIIC-GAT"/>
    <property type="match status" value="1"/>
</dbReference>
<sequence>MFFEALKRVFDSFGAYIFVPIMLYIIARVMKCNRKRAFQSALFAGVGLEGFSLLINSFIPIITPLVRSMVSSTGIHLPAIDMGWQTTSIVAYSTNVGMIYLGLCILLQVILFLVKWTDVFQAADLWNNYSYMVWGSIIYLLTKNMFLALGCMIILTLYTLLCTELTQKRWSTYYHYPRCTISALHTIGAAPFAIVLDILLDKLHLNKIKADPQTIQKKLGFLGDPTTLGFLLGMLLGVIGNIKRLNTLGAWGNIALIGVATAAVMTIFPKIASIFASAFTIITDASKKATKGKKDTRVWYIAINDAAGYGETATLISGLLLIPILLIISFILPGNRVLPMVDLIAIPYGIQAMVCVSNGNIVKTIISGAIWFTLGLLLASFTAPVFTEVAKQVGVSIPSTGLFITSLLILAQPLAGVIFLAFLSQNPVLIGLVVVAYLLGYVIFRKNKVKLQDFLEERVKKNKELIQNNV</sequence>
<feature type="transmembrane region" description="Helical" evidence="9">
    <location>
        <begin position="42"/>
        <end position="62"/>
    </location>
</feature>
<feature type="transmembrane region" description="Helical" evidence="9">
    <location>
        <begin position="221"/>
        <end position="242"/>
    </location>
</feature>
<dbReference type="GO" id="GO:0005886">
    <property type="term" value="C:plasma membrane"/>
    <property type="evidence" value="ECO:0007669"/>
    <property type="project" value="UniProtKB-SubCell"/>
</dbReference>
<evidence type="ECO:0000313" key="11">
    <source>
        <dbReference type="Proteomes" id="UP000019482"/>
    </source>
</evidence>
<keyword evidence="5" id="KW-0598">Phosphotransferase system</keyword>
<reference evidence="10 11" key="1">
    <citation type="journal article" date="2015" name="Genome Announc.">
        <title>Draft Genome Sequence of Clostridium tyrobutyricum Strain DIVETGP, Isolated from Cow's Milk for Grana Padano Production.</title>
        <authorList>
            <person name="Soggiu A."/>
            <person name="Piras C."/>
            <person name="Gaiarsa S."/>
            <person name="Sassera D."/>
            <person name="Roncada P."/>
            <person name="Bendixen E."/>
            <person name="Brasca M."/>
            <person name="Bonizzi L."/>
        </authorList>
    </citation>
    <scope>NUCLEOTIDE SEQUENCE [LARGE SCALE GENOMIC DNA]</scope>
    <source>
        <strain evidence="10 11">DIVETGP</strain>
    </source>
</reference>
<keyword evidence="10" id="KW-0808">Transferase</keyword>
<feature type="transmembrane region" description="Helical" evidence="9">
    <location>
        <begin position="12"/>
        <end position="30"/>
    </location>
</feature>
<keyword evidence="3" id="KW-1003">Cell membrane</keyword>
<feature type="transmembrane region" description="Helical" evidence="9">
    <location>
        <begin position="137"/>
        <end position="161"/>
    </location>
</feature>
<feature type="transmembrane region" description="Helical" evidence="9">
    <location>
        <begin position="402"/>
        <end position="422"/>
    </location>
</feature>
<feature type="transmembrane region" description="Helical" evidence="9">
    <location>
        <begin position="428"/>
        <end position="444"/>
    </location>
</feature>
<dbReference type="PANTHER" id="PTHR37324:SF2">
    <property type="entry name" value="PTS SYSTEM GALACTITOL-SPECIFIC EIIC COMPONENT"/>
    <property type="match status" value="1"/>
</dbReference>
<evidence type="ECO:0000256" key="2">
    <source>
        <dbReference type="ARBA" id="ARBA00022448"/>
    </source>
</evidence>
<dbReference type="EC" id="2.7.1.69" evidence="10"/>
<evidence type="ECO:0000256" key="1">
    <source>
        <dbReference type="ARBA" id="ARBA00004651"/>
    </source>
</evidence>
<evidence type="ECO:0000256" key="9">
    <source>
        <dbReference type="SAM" id="Phobius"/>
    </source>
</evidence>
<keyword evidence="2" id="KW-0813">Transport</keyword>
<feature type="transmembrane region" description="Helical" evidence="9">
    <location>
        <begin position="254"/>
        <end position="285"/>
    </location>
</feature>
<dbReference type="RefSeq" id="WP_017894860.1">
    <property type="nucleotide sequence ID" value="NZ_CBXI010000043.1"/>
</dbReference>
<accession>W6N7L9</accession>
<dbReference type="PANTHER" id="PTHR37324">
    <property type="entry name" value="PTS SYSTEM GALACTITOL-SPECIFIC EIIC COMPONENT"/>
    <property type="match status" value="1"/>
</dbReference>
<keyword evidence="7 9" id="KW-1133">Transmembrane helix</keyword>
<dbReference type="GO" id="GO:0015577">
    <property type="term" value="F:galactitol transmembrane transporter activity"/>
    <property type="evidence" value="ECO:0007669"/>
    <property type="project" value="InterPro"/>
</dbReference>
<evidence type="ECO:0000256" key="3">
    <source>
        <dbReference type="ARBA" id="ARBA00022475"/>
    </source>
</evidence>
<name>W6N7L9_CLOTY</name>
<keyword evidence="8 9" id="KW-0472">Membrane</keyword>
<keyword evidence="11" id="KW-1185">Reference proteome</keyword>
<evidence type="ECO:0000256" key="5">
    <source>
        <dbReference type="ARBA" id="ARBA00022683"/>
    </source>
</evidence>
<dbReference type="PIRSF" id="PIRSF006304">
    <property type="entry name" value="GatC"/>
    <property type="match status" value="1"/>
</dbReference>
<dbReference type="GO" id="GO:0009401">
    <property type="term" value="P:phosphoenolpyruvate-dependent sugar phosphotransferase system"/>
    <property type="evidence" value="ECO:0007669"/>
    <property type="project" value="UniProtKB-KW"/>
</dbReference>
<dbReference type="GO" id="GO:0016740">
    <property type="term" value="F:transferase activity"/>
    <property type="evidence" value="ECO:0007669"/>
    <property type="project" value="UniProtKB-KW"/>
</dbReference>
<feature type="transmembrane region" description="Helical" evidence="9">
    <location>
        <begin position="97"/>
        <end position="116"/>
    </location>
</feature>
<comment type="subcellular location">
    <subcellularLocation>
        <location evidence="1">Cell membrane</location>
        <topology evidence="1">Multi-pass membrane protein</topology>
    </subcellularLocation>
</comment>
<dbReference type="GeneID" id="29419347"/>
<evidence type="ECO:0000256" key="7">
    <source>
        <dbReference type="ARBA" id="ARBA00022989"/>
    </source>
</evidence>
<dbReference type="Proteomes" id="UP000019482">
    <property type="component" value="Unassembled WGS sequence"/>
</dbReference>
<feature type="transmembrane region" description="Helical" evidence="9">
    <location>
        <begin position="369"/>
        <end position="390"/>
    </location>
</feature>
<dbReference type="AlphaFoldDB" id="W6N7L9"/>
<dbReference type="OrthoDB" id="9787936at2"/>
<protein>
    <submittedName>
        <fullName evidence="10">PTS system, galactitol-specific IIC component</fullName>
        <ecNumber evidence="10">2.7.1.69</ecNumber>
    </submittedName>
</protein>
<gene>
    <name evidence="10" type="ORF">CTDIVETGP_2586</name>
</gene>
<evidence type="ECO:0000256" key="6">
    <source>
        <dbReference type="ARBA" id="ARBA00022692"/>
    </source>
</evidence>
<organism evidence="10 11">
    <name type="scientific">Clostridium tyrobutyricum DIVETGP</name>
    <dbReference type="NCBI Taxonomy" id="1408889"/>
    <lineage>
        <taxon>Bacteria</taxon>
        <taxon>Bacillati</taxon>
        <taxon>Bacillota</taxon>
        <taxon>Clostridia</taxon>
        <taxon>Eubacteriales</taxon>
        <taxon>Clostridiaceae</taxon>
        <taxon>Clostridium</taxon>
    </lineage>
</organism>
<keyword evidence="6 9" id="KW-0812">Transmembrane</keyword>
<evidence type="ECO:0000256" key="8">
    <source>
        <dbReference type="ARBA" id="ARBA00023136"/>
    </source>
</evidence>